<dbReference type="InterPro" id="IPR039422">
    <property type="entry name" value="MarR/SlyA-like"/>
</dbReference>
<accession>A0A6L7GPG0</accession>
<sequence>MGSDPITDLEAEIADIWRRGRIQMRARARAIHPRLDPTCYPLLVLLSRHDAIRMSDLLADLGLEKSTLTRQIDSVVRLDLVERHADPDDARARLVALTDEGRERLDAVATTAAAVWRERLSRWDPDDVRRLADLLHRLGDDTSDVPPESEAGSTSSQL</sequence>
<keyword evidence="4" id="KW-1185">Reference proteome</keyword>
<evidence type="ECO:0000313" key="3">
    <source>
        <dbReference type="EMBL" id="MXP21756.1"/>
    </source>
</evidence>
<dbReference type="PANTHER" id="PTHR33164:SF57">
    <property type="entry name" value="MARR-FAMILY TRANSCRIPTIONAL REGULATOR"/>
    <property type="match status" value="1"/>
</dbReference>
<dbReference type="InterPro" id="IPR036388">
    <property type="entry name" value="WH-like_DNA-bd_sf"/>
</dbReference>
<feature type="region of interest" description="Disordered" evidence="1">
    <location>
        <begin position="139"/>
        <end position="158"/>
    </location>
</feature>
<dbReference type="PANTHER" id="PTHR33164">
    <property type="entry name" value="TRANSCRIPTIONAL REGULATOR, MARR FAMILY"/>
    <property type="match status" value="1"/>
</dbReference>
<dbReference type="Pfam" id="PF01047">
    <property type="entry name" value="MarR"/>
    <property type="match status" value="1"/>
</dbReference>
<dbReference type="GO" id="GO:0006950">
    <property type="term" value="P:response to stress"/>
    <property type="evidence" value="ECO:0007669"/>
    <property type="project" value="TreeGrafter"/>
</dbReference>
<dbReference type="Proteomes" id="UP000475545">
    <property type="component" value="Unassembled WGS sequence"/>
</dbReference>
<dbReference type="PROSITE" id="PS50995">
    <property type="entry name" value="HTH_MARR_2"/>
    <property type="match status" value="1"/>
</dbReference>
<dbReference type="InterPro" id="IPR000835">
    <property type="entry name" value="HTH_MarR-typ"/>
</dbReference>
<dbReference type="EMBL" id="WMBR01000002">
    <property type="protein sequence ID" value="MXP21756.1"/>
    <property type="molecule type" value="Genomic_DNA"/>
</dbReference>
<evidence type="ECO:0000256" key="1">
    <source>
        <dbReference type="SAM" id="MobiDB-lite"/>
    </source>
</evidence>
<evidence type="ECO:0000313" key="4">
    <source>
        <dbReference type="Proteomes" id="UP000475545"/>
    </source>
</evidence>
<dbReference type="AlphaFoldDB" id="A0A6L7GPG0"/>
<dbReference type="PRINTS" id="PR00598">
    <property type="entry name" value="HTHMARR"/>
</dbReference>
<evidence type="ECO:0000259" key="2">
    <source>
        <dbReference type="PROSITE" id="PS50995"/>
    </source>
</evidence>
<comment type="caution">
    <text evidence="3">The sequence shown here is derived from an EMBL/GenBank/DDBJ whole genome shotgun (WGS) entry which is preliminary data.</text>
</comment>
<feature type="domain" description="HTH marR-type" evidence="2">
    <location>
        <begin position="6"/>
        <end position="140"/>
    </location>
</feature>
<gene>
    <name evidence="3" type="ORF">GIY30_10390</name>
</gene>
<dbReference type="GO" id="GO:0003700">
    <property type="term" value="F:DNA-binding transcription factor activity"/>
    <property type="evidence" value="ECO:0007669"/>
    <property type="project" value="InterPro"/>
</dbReference>
<proteinExistence type="predicted"/>
<dbReference type="Gene3D" id="1.10.10.10">
    <property type="entry name" value="Winged helix-like DNA-binding domain superfamily/Winged helix DNA-binding domain"/>
    <property type="match status" value="1"/>
</dbReference>
<dbReference type="InterPro" id="IPR036390">
    <property type="entry name" value="WH_DNA-bd_sf"/>
</dbReference>
<dbReference type="SMART" id="SM00347">
    <property type="entry name" value="HTH_MARR"/>
    <property type="match status" value="1"/>
</dbReference>
<organism evidence="3 4">
    <name type="scientific">Gordonia mangrovi</name>
    <dbReference type="NCBI Taxonomy" id="2665643"/>
    <lineage>
        <taxon>Bacteria</taxon>
        <taxon>Bacillati</taxon>
        <taxon>Actinomycetota</taxon>
        <taxon>Actinomycetes</taxon>
        <taxon>Mycobacteriales</taxon>
        <taxon>Gordoniaceae</taxon>
        <taxon>Gordonia</taxon>
    </lineage>
</organism>
<protein>
    <submittedName>
        <fullName evidence="3">MarR family transcriptional regulator</fullName>
    </submittedName>
</protein>
<dbReference type="SUPFAM" id="SSF46785">
    <property type="entry name" value="Winged helix' DNA-binding domain"/>
    <property type="match status" value="1"/>
</dbReference>
<reference evidence="3 4" key="1">
    <citation type="submission" date="2019-11" db="EMBL/GenBank/DDBJ databases">
        <title>Gordonia sp. nov., a novel actinobacterium isolated from mangrove soil in Hainan.</title>
        <authorList>
            <person name="Huang X."/>
            <person name="Xie Y."/>
            <person name="Chu X."/>
            <person name="Xiao K."/>
        </authorList>
    </citation>
    <scope>NUCLEOTIDE SEQUENCE [LARGE SCALE GENOMIC DNA]</scope>
    <source>
        <strain evidence="3 4">HNM0687</strain>
    </source>
</reference>
<name>A0A6L7GPG0_9ACTN</name>
<dbReference type="RefSeq" id="WP_160901908.1">
    <property type="nucleotide sequence ID" value="NZ_CP102850.1"/>
</dbReference>